<evidence type="ECO:0000256" key="1">
    <source>
        <dbReference type="ARBA" id="ARBA00004496"/>
    </source>
</evidence>
<dbReference type="GO" id="GO:0008360">
    <property type="term" value="P:regulation of cell shape"/>
    <property type="evidence" value="ECO:0007669"/>
    <property type="project" value="UniProtKB-KW"/>
</dbReference>
<comment type="catalytic activity">
    <reaction evidence="15">
        <text>phosphoenolpyruvate + UDP-N-acetyl-alpha-D-glucosamine = UDP-N-acetyl-3-O-(1-carboxyvinyl)-alpha-D-glucosamine + phosphate</text>
        <dbReference type="Rhea" id="RHEA:18681"/>
        <dbReference type="ChEBI" id="CHEBI:43474"/>
        <dbReference type="ChEBI" id="CHEBI:57705"/>
        <dbReference type="ChEBI" id="CHEBI:58702"/>
        <dbReference type="ChEBI" id="CHEBI:68483"/>
        <dbReference type="EC" id="2.5.1.7"/>
    </reaction>
</comment>
<evidence type="ECO:0000256" key="12">
    <source>
        <dbReference type="ARBA" id="ARBA00039754"/>
    </source>
</evidence>
<reference evidence="17" key="2">
    <citation type="submission" date="2021-04" db="EMBL/GenBank/DDBJ databases">
        <authorList>
            <person name="Gilroy R."/>
        </authorList>
    </citation>
    <scope>NUCLEOTIDE SEQUENCE</scope>
    <source>
        <strain evidence="17">ChiSjej5B23-2810</strain>
    </source>
</reference>
<gene>
    <name evidence="17" type="ORF">H9703_01470</name>
</gene>
<keyword evidence="7" id="KW-0573">Peptidoglycan synthesis</keyword>
<keyword evidence="3" id="KW-0963">Cytoplasm</keyword>
<evidence type="ECO:0000256" key="11">
    <source>
        <dbReference type="ARBA" id="ARBA00039108"/>
    </source>
</evidence>
<evidence type="ECO:0000256" key="8">
    <source>
        <dbReference type="ARBA" id="ARBA00023306"/>
    </source>
</evidence>
<dbReference type="NCBIfam" id="NF006873">
    <property type="entry name" value="PRK09369.1"/>
    <property type="match status" value="1"/>
</dbReference>
<evidence type="ECO:0000256" key="10">
    <source>
        <dbReference type="ARBA" id="ARBA00038367"/>
    </source>
</evidence>
<dbReference type="GO" id="GO:0009252">
    <property type="term" value="P:peptidoglycan biosynthetic process"/>
    <property type="evidence" value="ECO:0007669"/>
    <property type="project" value="UniProtKB-KW"/>
</dbReference>
<evidence type="ECO:0000256" key="13">
    <source>
        <dbReference type="ARBA" id="ARBA00042443"/>
    </source>
</evidence>
<proteinExistence type="inferred from homology"/>
<comment type="subcellular location">
    <subcellularLocation>
        <location evidence="1">Cytoplasm</location>
    </subcellularLocation>
</comment>
<evidence type="ECO:0000256" key="4">
    <source>
        <dbReference type="ARBA" id="ARBA00022618"/>
    </source>
</evidence>
<feature type="domain" description="Enolpyruvate transferase" evidence="16">
    <location>
        <begin position="7"/>
        <end position="410"/>
    </location>
</feature>
<keyword evidence="5 17" id="KW-0808">Transferase</keyword>
<name>A0A9D2T372_9FIRM</name>
<dbReference type="Proteomes" id="UP000823906">
    <property type="component" value="Unassembled WGS sequence"/>
</dbReference>
<protein>
    <recommendedName>
        <fullName evidence="12">UDP-N-acetylglucosamine 1-carboxyvinyltransferase</fullName>
        <ecNumber evidence="11">2.5.1.7</ecNumber>
    </recommendedName>
    <alternativeName>
        <fullName evidence="13">Enoylpyruvate transferase</fullName>
    </alternativeName>
    <alternativeName>
        <fullName evidence="14">UDP-N-acetylglucosamine enolpyruvyl transferase</fullName>
    </alternativeName>
</protein>
<evidence type="ECO:0000256" key="15">
    <source>
        <dbReference type="ARBA" id="ARBA00047527"/>
    </source>
</evidence>
<dbReference type="Pfam" id="PF00275">
    <property type="entry name" value="EPSP_synthase"/>
    <property type="match status" value="1"/>
</dbReference>
<dbReference type="PANTHER" id="PTHR43783">
    <property type="entry name" value="UDP-N-ACETYLGLUCOSAMINE 1-CARBOXYVINYLTRANSFERASE"/>
    <property type="match status" value="1"/>
</dbReference>
<dbReference type="InterPro" id="IPR013792">
    <property type="entry name" value="RNA3'P_cycl/enolpyr_Trfase_a/b"/>
</dbReference>
<dbReference type="InterPro" id="IPR050068">
    <property type="entry name" value="MurA_subfamily"/>
</dbReference>
<dbReference type="EC" id="2.5.1.7" evidence="11"/>
<dbReference type="EMBL" id="DWWN01000011">
    <property type="protein sequence ID" value="HJC44802.1"/>
    <property type="molecule type" value="Genomic_DNA"/>
</dbReference>
<accession>A0A9D2T372</accession>
<evidence type="ECO:0000256" key="2">
    <source>
        <dbReference type="ARBA" id="ARBA00004752"/>
    </source>
</evidence>
<dbReference type="GO" id="GO:0051301">
    <property type="term" value="P:cell division"/>
    <property type="evidence" value="ECO:0007669"/>
    <property type="project" value="UniProtKB-KW"/>
</dbReference>
<dbReference type="InterPro" id="IPR001986">
    <property type="entry name" value="Enolpyruvate_Tfrase_dom"/>
</dbReference>
<dbReference type="GO" id="GO:0005737">
    <property type="term" value="C:cytoplasm"/>
    <property type="evidence" value="ECO:0007669"/>
    <property type="project" value="UniProtKB-SubCell"/>
</dbReference>
<evidence type="ECO:0000256" key="3">
    <source>
        <dbReference type="ARBA" id="ARBA00022490"/>
    </source>
</evidence>
<sequence length="428" mass="43278">MGGTIVVRGGRPLYGTAQVPAAKNSVLPLLAASLLCAGPVRLRGVPRLSDVESCLALLRAAGCAAGWDGGDVVVSGRAACCRLPAGETARLRASVLFAAPLLAKLGRAETALPGGCRIGARPVDWHLAALERMGARVEQAAQRLLLTAPAGLHGAEIRLPGPSVGATETVLLAGCAARGQTRLQGAAMEPEIVDLARFLNQCGGCVRGAGTAEIVIEGGRPLHGTAYDPMPDRICASTLACAAAAARGWVTVAGCAPGLYAPVLDILEQAGCRVLRSAQSATVGCAGGLRGAGRLVTGGYPALATDAAPLVAAALLTARGQTVIEDRVFEARFGCAGGFAALGAAVRTMRGGRELWIEGAGARPLHGAQMAAGDLRGGAALVVAALAAEGESRIAGCGYIDRGYPALEQMLARLGARICREMPPEAPD</sequence>
<evidence type="ECO:0000256" key="9">
    <source>
        <dbReference type="ARBA" id="ARBA00023316"/>
    </source>
</evidence>
<dbReference type="PANTHER" id="PTHR43783:SF1">
    <property type="entry name" value="UDP-N-ACETYLGLUCOSAMINE 1-CARBOXYVINYLTRANSFERASE"/>
    <property type="match status" value="1"/>
</dbReference>
<keyword evidence="4" id="KW-0132">Cell division</keyword>
<keyword evidence="9" id="KW-0961">Cell wall biogenesis/degradation</keyword>
<reference evidence="17" key="1">
    <citation type="journal article" date="2021" name="PeerJ">
        <title>Extensive microbial diversity within the chicken gut microbiome revealed by metagenomics and culture.</title>
        <authorList>
            <person name="Gilroy R."/>
            <person name="Ravi A."/>
            <person name="Getino M."/>
            <person name="Pursley I."/>
            <person name="Horton D.L."/>
            <person name="Alikhan N.F."/>
            <person name="Baker D."/>
            <person name="Gharbi K."/>
            <person name="Hall N."/>
            <person name="Watson M."/>
            <person name="Adriaenssens E.M."/>
            <person name="Foster-Nyarko E."/>
            <person name="Jarju S."/>
            <person name="Secka A."/>
            <person name="Antonio M."/>
            <person name="Oren A."/>
            <person name="Chaudhuri R.R."/>
            <person name="La Ragione R."/>
            <person name="Hildebrand F."/>
            <person name="Pallen M.J."/>
        </authorList>
    </citation>
    <scope>NUCLEOTIDE SEQUENCE</scope>
    <source>
        <strain evidence="17">ChiSjej5B23-2810</strain>
    </source>
</reference>
<dbReference type="InterPro" id="IPR036968">
    <property type="entry name" value="Enolpyruvate_Tfrase_sf"/>
</dbReference>
<evidence type="ECO:0000313" key="18">
    <source>
        <dbReference type="Proteomes" id="UP000823906"/>
    </source>
</evidence>
<organism evidence="17 18">
    <name type="scientific">Candidatus Faecalibacterium faecigallinarum</name>
    <dbReference type="NCBI Taxonomy" id="2838577"/>
    <lineage>
        <taxon>Bacteria</taxon>
        <taxon>Bacillati</taxon>
        <taxon>Bacillota</taxon>
        <taxon>Clostridia</taxon>
        <taxon>Eubacteriales</taxon>
        <taxon>Oscillospiraceae</taxon>
        <taxon>Faecalibacterium</taxon>
    </lineage>
</organism>
<comment type="similarity">
    <text evidence="10">Belongs to the EPSP synthase family. MurA subfamily.</text>
</comment>
<keyword evidence="6" id="KW-0133">Cell shape</keyword>
<evidence type="ECO:0000259" key="16">
    <source>
        <dbReference type="Pfam" id="PF00275"/>
    </source>
</evidence>
<evidence type="ECO:0000256" key="14">
    <source>
        <dbReference type="ARBA" id="ARBA00042842"/>
    </source>
</evidence>
<evidence type="ECO:0000256" key="6">
    <source>
        <dbReference type="ARBA" id="ARBA00022960"/>
    </source>
</evidence>
<dbReference type="Gene3D" id="3.65.10.10">
    <property type="entry name" value="Enolpyruvate transferase domain"/>
    <property type="match status" value="2"/>
</dbReference>
<comment type="caution">
    <text evidence="17">The sequence shown here is derived from an EMBL/GenBank/DDBJ whole genome shotgun (WGS) entry which is preliminary data.</text>
</comment>
<dbReference type="SUPFAM" id="SSF55205">
    <property type="entry name" value="EPT/RTPC-like"/>
    <property type="match status" value="1"/>
</dbReference>
<dbReference type="AlphaFoldDB" id="A0A9D2T372"/>
<evidence type="ECO:0000256" key="5">
    <source>
        <dbReference type="ARBA" id="ARBA00022679"/>
    </source>
</evidence>
<comment type="pathway">
    <text evidence="2">Cell wall biogenesis; peptidoglycan biosynthesis.</text>
</comment>
<evidence type="ECO:0000256" key="7">
    <source>
        <dbReference type="ARBA" id="ARBA00022984"/>
    </source>
</evidence>
<dbReference type="GO" id="GO:0008760">
    <property type="term" value="F:UDP-N-acetylglucosamine 1-carboxyvinyltransferase activity"/>
    <property type="evidence" value="ECO:0007669"/>
    <property type="project" value="UniProtKB-EC"/>
</dbReference>
<evidence type="ECO:0000313" key="17">
    <source>
        <dbReference type="EMBL" id="HJC44802.1"/>
    </source>
</evidence>
<keyword evidence="8" id="KW-0131">Cell cycle</keyword>
<dbReference type="GO" id="GO:0071555">
    <property type="term" value="P:cell wall organization"/>
    <property type="evidence" value="ECO:0007669"/>
    <property type="project" value="UniProtKB-KW"/>
</dbReference>